<evidence type="ECO:0000256" key="2">
    <source>
        <dbReference type="ARBA" id="ARBA00004712"/>
    </source>
</evidence>
<organism evidence="13 14">
    <name type="scientific">Salinibacterium xinjiangense</name>
    <dbReference type="NCBI Taxonomy" id="386302"/>
    <lineage>
        <taxon>Bacteria</taxon>
        <taxon>Bacillati</taxon>
        <taxon>Actinomycetota</taxon>
        <taxon>Actinomycetes</taxon>
        <taxon>Micrococcales</taxon>
        <taxon>Microbacteriaceae</taxon>
        <taxon>Salinibacterium</taxon>
    </lineage>
</organism>
<accession>A0A2C8ZYG2</accession>
<dbReference type="EMBL" id="OCST01000004">
    <property type="protein sequence ID" value="SOE71055.1"/>
    <property type="molecule type" value="Genomic_DNA"/>
</dbReference>
<dbReference type="GO" id="GO:0046872">
    <property type="term" value="F:metal ion binding"/>
    <property type="evidence" value="ECO:0007669"/>
    <property type="project" value="UniProtKB-KW"/>
</dbReference>
<dbReference type="GO" id="GO:0044689">
    <property type="term" value="F:7,8-didemethyl-8-hydroxy-5-deazariboflavin synthase activity"/>
    <property type="evidence" value="ECO:0007669"/>
    <property type="project" value="UniProtKB-EC"/>
</dbReference>
<dbReference type="PROSITE" id="PS51918">
    <property type="entry name" value="RADICAL_SAM"/>
    <property type="match status" value="1"/>
</dbReference>
<gene>
    <name evidence="13" type="ORF">SAMN06296378_2387</name>
</gene>
<dbReference type="HAMAP" id="MF_01611">
    <property type="entry name" value="FO_synth_sub1"/>
    <property type="match status" value="1"/>
</dbReference>
<feature type="compositionally biased region" description="Polar residues" evidence="11">
    <location>
        <begin position="744"/>
        <end position="754"/>
    </location>
</feature>
<evidence type="ECO:0000256" key="8">
    <source>
        <dbReference type="ARBA" id="ARBA00023014"/>
    </source>
</evidence>
<dbReference type="SFLD" id="SFLDS00029">
    <property type="entry name" value="Radical_SAM"/>
    <property type="match status" value="1"/>
</dbReference>
<keyword evidence="6" id="KW-0479">Metal-binding</keyword>
<dbReference type="SUPFAM" id="SSF102114">
    <property type="entry name" value="Radical SAM enzymes"/>
    <property type="match status" value="2"/>
</dbReference>
<sequence length="772" mass="83822">MQAGVLSALERAASGESVSVHDAELLLQVRGDDLERLFDVASRLRDEGLERLGRPGVITFSKKVFLPITNLCRDRCHYCIFVDTPGKLAKKGKSLYMSPEQIVAVARQGAAMGCKEALFTLGDRPEERWDDARAWLDEHGYTSTLHYVQEMAALVLKETGLLPHMNPGVMSHDEMLALRPFAPSMGMMLETTSDRLWSEPGQVHFGSPDKDPRVRLKVLEDAGLAHIPLTTGILVGIGETVRDRAESLVAMRESHARHGHLQEIIVQNFRAKPATAAQNDVDLDAIEYAVTVAVARLVMGADARIQTPPNLSDDAALAMLVRAGIDDWGGVSPLTADHVNPERPWPNLDRLAEMTRSTGFELRERLTVHAGYIRDSATWIDAAVMPQVTALLDPVTLLANEDARAAGSNPAAPTFIRLSTKTAAATGLRELIARAEQSPASLADEDYAALLGATGDDLDALATLASDVRRYTVGEAVSIVANRNLDSTTLGRGITLDDVASIADDAWELGATELCIQGTVSGDLPSGSYFDLAARVRAAQPGLHLHAFRPADLVDGILRTGLTDVQFLTQLRAAGVDTIPGTGIKLLDERRRRAVAPDDLPVDRWIEIVRAAHGVGLRSTAVMVYGLGESAADRVAHLRALRVIQDDTGGFTELVPMPAIGHRMPPHEHRAVHAVIRLMLQGSIDHLQVPWTRLDPELLIPLLQGGADDLGGILLDGRVLPQHGAEFGRELGIARARTLTQAISRPLRQRTTTYGEPPEERKQALERKPIPE</sequence>
<dbReference type="GO" id="GO:0051539">
    <property type="term" value="F:4 iron, 4 sulfur cluster binding"/>
    <property type="evidence" value="ECO:0007669"/>
    <property type="project" value="UniProtKB-KW"/>
</dbReference>
<feature type="compositionally biased region" description="Basic and acidic residues" evidence="11">
    <location>
        <begin position="758"/>
        <end position="772"/>
    </location>
</feature>
<dbReference type="CDD" id="cd01335">
    <property type="entry name" value="Radical_SAM"/>
    <property type="match status" value="1"/>
</dbReference>
<keyword evidence="8" id="KW-0411">Iron-sulfur</keyword>
<dbReference type="InterPro" id="IPR058240">
    <property type="entry name" value="rSAM_sf"/>
</dbReference>
<evidence type="ECO:0000256" key="6">
    <source>
        <dbReference type="ARBA" id="ARBA00022723"/>
    </source>
</evidence>
<dbReference type="SFLD" id="SFLDF00294">
    <property type="entry name" value="7_8-didemethyl-8-hydroxy-5-dea"/>
    <property type="match status" value="1"/>
</dbReference>
<feature type="domain" description="Radical SAM core" evidence="12">
    <location>
        <begin position="58"/>
        <end position="302"/>
    </location>
</feature>
<evidence type="ECO:0000256" key="5">
    <source>
        <dbReference type="ARBA" id="ARBA00022691"/>
    </source>
</evidence>
<comment type="pathway">
    <text evidence="2">Cofactor biosynthesis; coenzyme F0 biosynthesis.</text>
</comment>
<evidence type="ECO:0000256" key="3">
    <source>
        <dbReference type="ARBA" id="ARBA00012126"/>
    </source>
</evidence>
<dbReference type="InterPro" id="IPR007197">
    <property type="entry name" value="rSAM"/>
</dbReference>
<evidence type="ECO:0000259" key="12">
    <source>
        <dbReference type="PROSITE" id="PS51918"/>
    </source>
</evidence>
<dbReference type="PANTHER" id="PTHR43076:SF1">
    <property type="entry name" value="LIPOYL SYNTHASE 2"/>
    <property type="match status" value="1"/>
</dbReference>
<keyword evidence="9" id="KW-0456">Lyase</keyword>
<keyword evidence="7" id="KW-0408">Iron</keyword>
<dbReference type="InterPro" id="IPR006638">
    <property type="entry name" value="Elp3/MiaA/NifB-like_rSAM"/>
</dbReference>
<dbReference type="Proteomes" id="UP000219440">
    <property type="component" value="Unassembled WGS sequence"/>
</dbReference>
<protein>
    <recommendedName>
        <fullName evidence="3">7,8-didemethyl-8-hydroxy-5-deazariboflavin synthase</fullName>
        <ecNumber evidence="3">4.3.1.32</ecNumber>
    </recommendedName>
</protein>
<dbReference type="InterPro" id="IPR019939">
    <property type="entry name" value="CofG_family"/>
</dbReference>
<evidence type="ECO:0000313" key="13">
    <source>
        <dbReference type="EMBL" id="SOE71055.1"/>
    </source>
</evidence>
<evidence type="ECO:0000256" key="4">
    <source>
        <dbReference type="ARBA" id="ARBA00022485"/>
    </source>
</evidence>
<dbReference type="GO" id="GO:0016765">
    <property type="term" value="F:transferase activity, transferring alkyl or aryl (other than methyl) groups"/>
    <property type="evidence" value="ECO:0007669"/>
    <property type="project" value="InterPro"/>
</dbReference>
<name>A0A2C8ZYG2_9MICO</name>
<keyword evidence="4" id="KW-0004">4Fe-4S</keyword>
<comment type="cofactor">
    <cofactor evidence="1">
        <name>[4Fe-4S] cluster</name>
        <dbReference type="ChEBI" id="CHEBI:49883"/>
    </cofactor>
</comment>
<dbReference type="EC" id="4.3.1.32" evidence="3"/>
<dbReference type="SMART" id="SM00729">
    <property type="entry name" value="Elp3"/>
    <property type="match status" value="1"/>
</dbReference>
<dbReference type="SFLD" id="SFLDG01388">
    <property type="entry name" value="7_8-didemethyl-8-hydroxy-5-dea"/>
    <property type="match status" value="1"/>
</dbReference>
<dbReference type="NCBIfam" id="TIGR03550">
    <property type="entry name" value="F420_cofG"/>
    <property type="match status" value="1"/>
</dbReference>
<evidence type="ECO:0000256" key="10">
    <source>
        <dbReference type="ARBA" id="ARBA00048974"/>
    </source>
</evidence>
<proteinExistence type="inferred from homology"/>
<dbReference type="UniPathway" id="UPA00072"/>
<keyword evidence="5" id="KW-0949">S-adenosyl-L-methionine</keyword>
<dbReference type="InterPro" id="IPR034405">
    <property type="entry name" value="F420"/>
</dbReference>
<dbReference type="NCBIfam" id="NF004884">
    <property type="entry name" value="PRK06245.1"/>
    <property type="match status" value="1"/>
</dbReference>
<dbReference type="Gene3D" id="3.20.20.70">
    <property type="entry name" value="Aldolase class I"/>
    <property type="match status" value="2"/>
</dbReference>
<evidence type="ECO:0000313" key="14">
    <source>
        <dbReference type="Proteomes" id="UP000219440"/>
    </source>
</evidence>
<evidence type="ECO:0000256" key="11">
    <source>
        <dbReference type="SAM" id="MobiDB-lite"/>
    </source>
</evidence>
<evidence type="ECO:0000256" key="1">
    <source>
        <dbReference type="ARBA" id="ARBA00001966"/>
    </source>
</evidence>
<comment type="catalytic activity">
    <reaction evidence="10">
        <text>5-amino-5-(4-hydroxybenzyl)-6-(D-ribitylimino)-5,6-dihydrouracil + S-adenosyl-L-methionine = 7,8-didemethyl-8-hydroxy-5-deazariboflavin + 5'-deoxyadenosine + L-methionine + NH4(+) + H(+)</text>
        <dbReference type="Rhea" id="RHEA:55204"/>
        <dbReference type="ChEBI" id="CHEBI:15378"/>
        <dbReference type="ChEBI" id="CHEBI:17319"/>
        <dbReference type="ChEBI" id="CHEBI:28938"/>
        <dbReference type="ChEBI" id="CHEBI:57844"/>
        <dbReference type="ChEBI" id="CHEBI:59789"/>
        <dbReference type="ChEBI" id="CHEBI:59904"/>
        <dbReference type="ChEBI" id="CHEBI:85936"/>
        <dbReference type="EC" id="4.3.1.32"/>
    </reaction>
</comment>
<keyword evidence="14" id="KW-1185">Reference proteome</keyword>
<dbReference type="PANTHER" id="PTHR43076">
    <property type="entry name" value="FO SYNTHASE (COFH)"/>
    <property type="match status" value="1"/>
</dbReference>
<dbReference type="AlphaFoldDB" id="A0A2C8ZYG2"/>
<dbReference type="SFLD" id="SFLDG01064">
    <property type="entry name" value="F420__menaquinone_cofactor_bio"/>
    <property type="match status" value="1"/>
</dbReference>
<feature type="region of interest" description="Disordered" evidence="11">
    <location>
        <begin position="744"/>
        <end position="772"/>
    </location>
</feature>
<reference evidence="13 14" key="1">
    <citation type="submission" date="2017-09" db="EMBL/GenBank/DDBJ databases">
        <authorList>
            <person name="Ehlers B."/>
            <person name="Leendertz F.H."/>
        </authorList>
    </citation>
    <scope>NUCLEOTIDE SEQUENCE [LARGE SCALE GENOMIC DNA]</scope>
    <source>
        <strain evidence="13 14">CGMCC 1.05381</strain>
    </source>
</reference>
<dbReference type="InterPro" id="IPR013785">
    <property type="entry name" value="Aldolase_TIM"/>
</dbReference>
<evidence type="ECO:0000256" key="7">
    <source>
        <dbReference type="ARBA" id="ARBA00023004"/>
    </source>
</evidence>
<dbReference type="Pfam" id="PF04055">
    <property type="entry name" value="Radical_SAM"/>
    <property type="match status" value="1"/>
</dbReference>
<evidence type="ECO:0000256" key="9">
    <source>
        <dbReference type="ARBA" id="ARBA00023239"/>
    </source>
</evidence>